<dbReference type="RefSeq" id="WP_381340838.1">
    <property type="nucleotide sequence ID" value="NZ_JBHMCY010000002.1"/>
</dbReference>
<dbReference type="InterPro" id="IPR018744">
    <property type="entry name" value="DUF2293"/>
</dbReference>
<dbReference type="PANTHER" id="PTHR38113:SF2">
    <property type="entry name" value="DUF2293 DOMAIN-CONTAINING PROTEIN"/>
    <property type="match status" value="1"/>
</dbReference>
<dbReference type="PANTHER" id="PTHR38113">
    <property type="match status" value="1"/>
</dbReference>
<accession>A0ABV5MTX8</accession>
<gene>
    <name evidence="3" type="ORF">ACFF45_01640</name>
</gene>
<comment type="caution">
    <text evidence="3">The sequence shown here is derived from an EMBL/GenBank/DDBJ whole genome shotgun (WGS) entry which is preliminary data.</text>
</comment>
<proteinExistence type="predicted"/>
<feature type="domain" description="DUF2293" evidence="2">
    <location>
        <begin position="150"/>
        <end position="234"/>
    </location>
</feature>
<feature type="compositionally biased region" description="Polar residues" evidence="1">
    <location>
        <begin position="1"/>
        <end position="20"/>
    </location>
</feature>
<dbReference type="EMBL" id="JBHMCY010000002">
    <property type="protein sequence ID" value="MFB9461465.1"/>
    <property type="molecule type" value="Genomic_DNA"/>
</dbReference>
<protein>
    <submittedName>
        <fullName evidence="3">DUF2293 domain-containing protein</fullName>
    </submittedName>
</protein>
<organism evidence="3 4">
    <name type="scientific">Streptomyces cinereospinus</name>
    <dbReference type="NCBI Taxonomy" id="285561"/>
    <lineage>
        <taxon>Bacteria</taxon>
        <taxon>Bacillati</taxon>
        <taxon>Actinomycetota</taxon>
        <taxon>Actinomycetes</taxon>
        <taxon>Kitasatosporales</taxon>
        <taxon>Streptomycetaceae</taxon>
        <taxon>Streptomyces</taxon>
    </lineage>
</organism>
<evidence type="ECO:0000313" key="3">
    <source>
        <dbReference type="EMBL" id="MFB9461465.1"/>
    </source>
</evidence>
<reference evidence="3 4" key="1">
    <citation type="submission" date="2024-09" db="EMBL/GenBank/DDBJ databases">
        <authorList>
            <person name="Sun Q."/>
            <person name="Mori K."/>
        </authorList>
    </citation>
    <scope>NUCLEOTIDE SEQUENCE [LARGE SCALE GENOMIC DNA]</scope>
    <source>
        <strain evidence="3 4">JCM 6917</strain>
    </source>
</reference>
<evidence type="ECO:0000256" key="1">
    <source>
        <dbReference type="SAM" id="MobiDB-lite"/>
    </source>
</evidence>
<dbReference type="Pfam" id="PF10056">
    <property type="entry name" value="DUF2293"/>
    <property type="match status" value="1"/>
</dbReference>
<name>A0ABV5MTX8_9ACTN</name>
<feature type="region of interest" description="Disordered" evidence="1">
    <location>
        <begin position="1"/>
        <end position="22"/>
    </location>
</feature>
<keyword evidence="4" id="KW-1185">Reference proteome</keyword>
<dbReference type="Proteomes" id="UP001589709">
    <property type="component" value="Unassembled WGS sequence"/>
</dbReference>
<evidence type="ECO:0000313" key="4">
    <source>
        <dbReference type="Proteomes" id="UP001589709"/>
    </source>
</evidence>
<sequence>MAVRATPSSSGEVSPLTGSRTAPVVIQSPKKKRCARCRRGPLSLLVMVEGAPRCLDCADLGHLVFLPRGDTALTRRAREESGLSAVVVRFNRRRSRYERQGVLVEEAGLARAEERCLADAEARRRRRARDARRRAAEDARFAEAFAAEVLRLFPGCPPERARAIAAYASLRGSGRVGRTAAGRALTEGAVTSAVVAAVRHVDTPYDQLLMSGVSWYEARRRIAAPVAAVLREWRAEGLGSVG</sequence>
<evidence type="ECO:0000259" key="2">
    <source>
        <dbReference type="Pfam" id="PF10056"/>
    </source>
</evidence>